<dbReference type="Proteomes" id="UP001376459">
    <property type="component" value="Unassembled WGS sequence"/>
</dbReference>
<gene>
    <name evidence="1" type="ORF">WKI71_10990</name>
</gene>
<organism evidence="1 2">
    <name type="scientific">Streptomyces machairae</name>
    <dbReference type="NCBI Taxonomy" id="3134109"/>
    <lineage>
        <taxon>Bacteria</taxon>
        <taxon>Bacillati</taxon>
        <taxon>Actinomycetota</taxon>
        <taxon>Actinomycetes</taxon>
        <taxon>Kitasatosporales</taxon>
        <taxon>Streptomycetaceae</taxon>
        <taxon>Streptomyces</taxon>
    </lineage>
</organism>
<name>A0ABU8UIT2_9ACTN</name>
<sequence>MADLAVADEVGVPELAAEAVLLQALLDWFQARPGGRGPDGGGKG</sequence>
<proteinExistence type="predicted"/>
<dbReference type="EMBL" id="JBBKAK010000001">
    <property type="protein sequence ID" value="MEJ8668822.1"/>
    <property type="molecule type" value="Genomic_DNA"/>
</dbReference>
<comment type="caution">
    <text evidence="1">The sequence shown here is derived from an EMBL/GenBank/DDBJ whole genome shotgun (WGS) entry which is preliminary data.</text>
</comment>
<keyword evidence="2" id="KW-1185">Reference proteome</keyword>
<protein>
    <submittedName>
        <fullName evidence="1">Uncharacterized protein</fullName>
    </submittedName>
</protein>
<evidence type="ECO:0000313" key="1">
    <source>
        <dbReference type="EMBL" id="MEJ8668822.1"/>
    </source>
</evidence>
<reference evidence="1 2" key="1">
    <citation type="submission" date="2024-03" db="EMBL/GenBank/DDBJ databases">
        <title>Novel Streptomyces species of biotechnological and ecological value are a feature of Machair soil.</title>
        <authorList>
            <person name="Prole J.R."/>
            <person name="Goodfellow M."/>
            <person name="Allenby N."/>
            <person name="Ward A.C."/>
        </authorList>
    </citation>
    <scope>NUCLEOTIDE SEQUENCE [LARGE SCALE GENOMIC DNA]</scope>
    <source>
        <strain evidence="1 2">MS1.AVA.1</strain>
    </source>
</reference>
<accession>A0ABU8UIT2</accession>
<evidence type="ECO:0000313" key="2">
    <source>
        <dbReference type="Proteomes" id="UP001376459"/>
    </source>
</evidence>